<dbReference type="GeneID" id="110419881"/>
<dbReference type="InterPro" id="IPR050796">
    <property type="entry name" value="SCF_F-box_component"/>
</dbReference>
<proteinExistence type="predicted"/>
<dbReference type="Gene3D" id="1.20.1280.50">
    <property type="match status" value="1"/>
</dbReference>
<gene>
    <name evidence="4" type="primary">LOC110419881</name>
</gene>
<evidence type="ECO:0000259" key="2">
    <source>
        <dbReference type="PROSITE" id="PS50181"/>
    </source>
</evidence>
<dbReference type="AlphaFoldDB" id="A0A6J1APC1"/>
<dbReference type="PROSITE" id="PS50181">
    <property type="entry name" value="FBOX"/>
    <property type="match status" value="1"/>
</dbReference>
<dbReference type="SUPFAM" id="SSF81383">
    <property type="entry name" value="F-box domain"/>
    <property type="match status" value="1"/>
</dbReference>
<dbReference type="InterPro" id="IPR006527">
    <property type="entry name" value="F-box-assoc_dom_typ1"/>
</dbReference>
<organism evidence="3 4">
    <name type="scientific">Herrania umbratica</name>
    <dbReference type="NCBI Taxonomy" id="108875"/>
    <lineage>
        <taxon>Eukaryota</taxon>
        <taxon>Viridiplantae</taxon>
        <taxon>Streptophyta</taxon>
        <taxon>Embryophyta</taxon>
        <taxon>Tracheophyta</taxon>
        <taxon>Spermatophyta</taxon>
        <taxon>Magnoliopsida</taxon>
        <taxon>eudicotyledons</taxon>
        <taxon>Gunneridae</taxon>
        <taxon>Pentapetalae</taxon>
        <taxon>rosids</taxon>
        <taxon>malvids</taxon>
        <taxon>Malvales</taxon>
        <taxon>Malvaceae</taxon>
        <taxon>Byttnerioideae</taxon>
        <taxon>Herrania</taxon>
    </lineage>
</organism>
<dbReference type="InterPro" id="IPR036047">
    <property type="entry name" value="F-box-like_dom_sf"/>
</dbReference>
<keyword evidence="3" id="KW-1185">Reference proteome</keyword>
<dbReference type="PANTHER" id="PTHR31672">
    <property type="entry name" value="BNACNNG10540D PROTEIN"/>
    <property type="match status" value="1"/>
</dbReference>
<protein>
    <submittedName>
        <fullName evidence="4">F-box protein At3g07870-like</fullName>
    </submittedName>
</protein>
<dbReference type="NCBIfam" id="TIGR01640">
    <property type="entry name" value="F_box_assoc_1"/>
    <property type="match status" value="1"/>
</dbReference>
<reference evidence="4" key="1">
    <citation type="submission" date="2025-08" db="UniProtKB">
        <authorList>
            <consortium name="RefSeq"/>
        </authorList>
    </citation>
    <scope>IDENTIFICATION</scope>
    <source>
        <tissue evidence="4">Leaf</tissue>
    </source>
</reference>
<dbReference type="SMART" id="SM00256">
    <property type="entry name" value="FBOX"/>
    <property type="match status" value="1"/>
</dbReference>
<dbReference type="Proteomes" id="UP000504621">
    <property type="component" value="Unplaced"/>
</dbReference>
<dbReference type="InterPro" id="IPR017451">
    <property type="entry name" value="F-box-assoc_interact_dom"/>
</dbReference>
<sequence>MSKLAMIPQYLPEEIFLQIFRNLPVKSLGKCMCVSKAWNCLIKNPSFISTHLNNQLEKSSRNNSDNLFLVMSSDPGNELKMRYFLQFDDQEFSKYTQLQHDPFTDKHYVVGCCNGLLCFVDFKLGFIGNFMICNPIIRKCVRLPQPQPCFNGLPHNFTFGFGFDSRSNDYKLLKITKKDRLADVQLYSLKKKSWEILDPPKYDFYSNDFMVFVNGVVHFLVVQRVNDHGRSRCKLLVLGFDMADEVFKEIMLPESLSNAVKRPPSRLYVLSHGESLSIAVTEFCERGNCSIWIMKKYSVVETWTKMLSFEKIENRCFPRILGFRKNGGLLLKTSEVSQQLEISDEIENLEIHGRFSYIFSYVESLVLLDQVIDARSENSAKNVSKASDSIKGATNDCTRSAAGDEATDHSSGH</sequence>
<dbReference type="OrthoDB" id="5314306at2759"/>
<evidence type="ECO:0000256" key="1">
    <source>
        <dbReference type="SAM" id="MobiDB-lite"/>
    </source>
</evidence>
<evidence type="ECO:0000313" key="4">
    <source>
        <dbReference type="RefSeq" id="XP_021288686.1"/>
    </source>
</evidence>
<dbReference type="Pfam" id="PF07734">
    <property type="entry name" value="FBA_1"/>
    <property type="match status" value="1"/>
</dbReference>
<evidence type="ECO:0000313" key="3">
    <source>
        <dbReference type="Proteomes" id="UP000504621"/>
    </source>
</evidence>
<dbReference type="CDD" id="cd09917">
    <property type="entry name" value="F-box_SF"/>
    <property type="match status" value="1"/>
</dbReference>
<name>A0A6J1APC1_9ROSI</name>
<accession>A0A6J1APC1</accession>
<dbReference type="RefSeq" id="XP_021288686.1">
    <property type="nucleotide sequence ID" value="XM_021433011.1"/>
</dbReference>
<dbReference type="PANTHER" id="PTHR31672:SF10">
    <property type="entry name" value="F-BOX DOMAIN-CONTAINING PROTEIN"/>
    <property type="match status" value="1"/>
</dbReference>
<dbReference type="InterPro" id="IPR001810">
    <property type="entry name" value="F-box_dom"/>
</dbReference>
<dbReference type="Pfam" id="PF12937">
    <property type="entry name" value="F-box-like"/>
    <property type="match status" value="1"/>
</dbReference>
<feature type="domain" description="F-box" evidence="2">
    <location>
        <begin position="5"/>
        <end position="51"/>
    </location>
</feature>
<feature type="region of interest" description="Disordered" evidence="1">
    <location>
        <begin position="383"/>
        <end position="413"/>
    </location>
</feature>